<evidence type="ECO:0000256" key="9">
    <source>
        <dbReference type="ARBA" id="ARBA00061550"/>
    </source>
</evidence>
<comment type="similarity">
    <text evidence="9">Belongs to the universal ribosomal protein uL1 family. Highly divergent.</text>
</comment>
<dbReference type="GeneID" id="20670384"/>
<feature type="region of interest" description="Disordered" evidence="11">
    <location>
        <begin position="252"/>
        <end position="337"/>
    </location>
</feature>
<evidence type="ECO:0000256" key="1">
    <source>
        <dbReference type="ARBA" id="ARBA00004604"/>
    </source>
</evidence>
<dbReference type="OrthoDB" id="10251727at2759"/>
<dbReference type="InterPro" id="IPR050257">
    <property type="entry name" value="eL8/uL1-like"/>
</dbReference>
<dbReference type="Pfam" id="PF00687">
    <property type="entry name" value="Ribosomal_L1"/>
    <property type="match status" value="1"/>
</dbReference>
<evidence type="ECO:0000313" key="12">
    <source>
        <dbReference type="EMBL" id="ETW82131.1"/>
    </source>
</evidence>
<dbReference type="CDD" id="cd00403">
    <property type="entry name" value="Ribosomal_L1"/>
    <property type="match status" value="1"/>
</dbReference>
<feature type="compositionally biased region" description="Acidic residues" evidence="11">
    <location>
        <begin position="260"/>
        <end position="285"/>
    </location>
</feature>
<dbReference type="InterPro" id="IPR023674">
    <property type="entry name" value="Ribosomal_uL1-like"/>
</dbReference>
<dbReference type="PANTHER" id="PTHR23105">
    <property type="entry name" value="RIBOSOMAL PROTEIN L7AE FAMILY MEMBER"/>
    <property type="match status" value="1"/>
</dbReference>
<dbReference type="RefSeq" id="XP_009546689.1">
    <property type="nucleotide sequence ID" value="XM_009548394.1"/>
</dbReference>
<gene>
    <name evidence="12" type="ORF">HETIRDRAFT_317029</name>
</gene>
<keyword evidence="2" id="KW-1017">Isopeptide bond</keyword>
<dbReference type="KEGG" id="hir:HETIRDRAFT_317029"/>
<dbReference type="Gene3D" id="3.40.50.790">
    <property type="match status" value="1"/>
</dbReference>
<dbReference type="Proteomes" id="UP000030671">
    <property type="component" value="Unassembled WGS sequence"/>
</dbReference>
<dbReference type="InterPro" id="IPR028364">
    <property type="entry name" value="Ribosomal_uL1/biogenesis"/>
</dbReference>
<keyword evidence="7" id="KW-0539">Nucleus</keyword>
<dbReference type="SUPFAM" id="SSF56808">
    <property type="entry name" value="Ribosomal protein L1"/>
    <property type="match status" value="1"/>
</dbReference>
<dbReference type="eggNOG" id="KOG1685">
    <property type="taxonomic scope" value="Eukaryota"/>
</dbReference>
<evidence type="ECO:0000256" key="8">
    <source>
        <dbReference type="ARBA" id="ARBA00054167"/>
    </source>
</evidence>
<dbReference type="InParanoid" id="W4KAL7"/>
<proteinExistence type="inferred from homology"/>
<evidence type="ECO:0000256" key="6">
    <source>
        <dbReference type="ARBA" id="ARBA00023054"/>
    </source>
</evidence>
<reference evidence="12 13" key="1">
    <citation type="journal article" date="2012" name="New Phytol.">
        <title>Insight into trade-off between wood decay and parasitism from the genome of a fungal forest pathogen.</title>
        <authorList>
            <person name="Olson A."/>
            <person name="Aerts A."/>
            <person name="Asiegbu F."/>
            <person name="Belbahri L."/>
            <person name="Bouzid O."/>
            <person name="Broberg A."/>
            <person name="Canback B."/>
            <person name="Coutinho P.M."/>
            <person name="Cullen D."/>
            <person name="Dalman K."/>
            <person name="Deflorio G."/>
            <person name="van Diepen L.T."/>
            <person name="Dunand C."/>
            <person name="Duplessis S."/>
            <person name="Durling M."/>
            <person name="Gonthier P."/>
            <person name="Grimwood J."/>
            <person name="Fossdal C.G."/>
            <person name="Hansson D."/>
            <person name="Henrissat B."/>
            <person name="Hietala A."/>
            <person name="Himmelstrand K."/>
            <person name="Hoffmeister D."/>
            <person name="Hogberg N."/>
            <person name="James T.Y."/>
            <person name="Karlsson M."/>
            <person name="Kohler A."/>
            <person name="Kues U."/>
            <person name="Lee Y.H."/>
            <person name="Lin Y.C."/>
            <person name="Lind M."/>
            <person name="Lindquist E."/>
            <person name="Lombard V."/>
            <person name="Lucas S."/>
            <person name="Lunden K."/>
            <person name="Morin E."/>
            <person name="Murat C."/>
            <person name="Park J."/>
            <person name="Raffaello T."/>
            <person name="Rouze P."/>
            <person name="Salamov A."/>
            <person name="Schmutz J."/>
            <person name="Solheim H."/>
            <person name="Stahlberg J."/>
            <person name="Velez H."/>
            <person name="de Vries R.P."/>
            <person name="Wiebenga A."/>
            <person name="Woodward S."/>
            <person name="Yakovlev I."/>
            <person name="Garbelotto M."/>
            <person name="Martin F."/>
            <person name="Grigoriev I.V."/>
            <person name="Stenlid J."/>
        </authorList>
    </citation>
    <scope>NUCLEOTIDE SEQUENCE [LARGE SCALE GENOMIC DNA]</scope>
    <source>
        <strain evidence="12 13">TC 32-1</strain>
    </source>
</reference>
<dbReference type="FunCoup" id="W4KAL7">
    <property type="interactions" value="582"/>
</dbReference>
<evidence type="ECO:0000256" key="4">
    <source>
        <dbReference type="ARBA" id="ARBA00022843"/>
    </source>
</evidence>
<dbReference type="AlphaFoldDB" id="W4KAL7"/>
<evidence type="ECO:0000256" key="2">
    <source>
        <dbReference type="ARBA" id="ARBA00022499"/>
    </source>
</evidence>
<evidence type="ECO:0000256" key="7">
    <source>
        <dbReference type="ARBA" id="ARBA00023242"/>
    </source>
</evidence>
<dbReference type="InterPro" id="IPR016095">
    <property type="entry name" value="Ribosomal_uL1_3-a/b-sand"/>
</dbReference>
<dbReference type="EMBL" id="KI925458">
    <property type="protein sequence ID" value="ETW82131.1"/>
    <property type="molecule type" value="Genomic_DNA"/>
</dbReference>
<sequence>MAKNELIDAHVSSRQCKRAVNALLTHAIKHQEQKQETELLAGKEQHVWLQVAVKRMHPEKKLKPFKIPLKYPLVDPRTSSVCLITKDPQREYKDLLDSHGIKFINRVVGITKLKGKFKPFEARRLLLQENGLFLADERVVPLLPGLLGRKFFDAKKQPIPVCLTRKDLKGELERAISSTYMHQNQGTCTSIKIGTLSQTPSQVLANLEIALPSVVKNIHDGWENVQSLSIKTNSSASLPIWSCELGAEDGGRWDGLVAGDESDESSSDEEGGEEAGDSDEDEAMQVDELKAPPILPPKEKSKGTKRVAEEGEGEKPKKKAKGEVSAGLPQSIPSPSLQLQKAVSSVSLEAISSISYMSALPIG</sequence>
<keyword evidence="3" id="KW-0597">Phosphoprotein</keyword>
<keyword evidence="6" id="KW-0175">Coiled coil</keyword>
<dbReference type="GO" id="GO:0005730">
    <property type="term" value="C:nucleolus"/>
    <property type="evidence" value="ECO:0007669"/>
    <property type="project" value="UniProtKB-SubCell"/>
</dbReference>
<evidence type="ECO:0000256" key="11">
    <source>
        <dbReference type="SAM" id="MobiDB-lite"/>
    </source>
</evidence>
<accession>W4KAL7</accession>
<comment type="function">
    <text evidence="8">Regulates cellular senescence through inhibition of PTEN translation. Acts as a pro-apoptotic regulator in response to DNA damage.</text>
</comment>
<evidence type="ECO:0000313" key="13">
    <source>
        <dbReference type="Proteomes" id="UP000030671"/>
    </source>
</evidence>
<dbReference type="STRING" id="747525.W4KAL7"/>
<organism evidence="12 13">
    <name type="scientific">Heterobasidion irregulare (strain TC 32-1)</name>
    <dbReference type="NCBI Taxonomy" id="747525"/>
    <lineage>
        <taxon>Eukaryota</taxon>
        <taxon>Fungi</taxon>
        <taxon>Dikarya</taxon>
        <taxon>Basidiomycota</taxon>
        <taxon>Agaricomycotina</taxon>
        <taxon>Agaricomycetes</taxon>
        <taxon>Russulales</taxon>
        <taxon>Bondarzewiaceae</taxon>
        <taxon>Heterobasidion</taxon>
        <taxon>Heterobasidion annosum species complex</taxon>
    </lineage>
</organism>
<keyword evidence="5" id="KW-0007">Acetylation</keyword>
<name>W4KAL7_HETIT</name>
<keyword evidence="4" id="KW-0832">Ubl conjugation</keyword>
<protein>
    <recommendedName>
        <fullName evidence="10">Ribosomal L1 domain-containing protein 1</fullName>
    </recommendedName>
</protein>
<dbReference type="GO" id="GO:0003723">
    <property type="term" value="F:RNA binding"/>
    <property type="evidence" value="ECO:0007669"/>
    <property type="project" value="InterPro"/>
</dbReference>
<comment type="subcellular location">
    <subcellularLocation>
        <location evidence="1">Nucleus</location>
        <location evidence="1">Nucleolus</location>
    </subcellularLocation>
</comment>
<feature type="compositionally biased region" description="Basic and acidic residues" evidence="11">
    <location>
        <begin position="297"/>
        <end position="315"/>
    </location>
</feature>
<keyword evidence="13" id="KW-1185">Reference proteome</keyword>
<evidence type="ECO:0000256" key="10">
    <source>
        <dbReference type="ARBA" id="ARBA00070787"/>
    </source>
</evidence>
<dbReference type="FunFam" id="3.40.50.790:FF:000004">
    <property type="entry name" value="Ribosomal L1 domain-containing 1-like 1"/>
    <property type="match status" value="1"/>
</dbReference>
<evidence type="ECO:0000256" key="3">
    <source>
        <dbReference type="ARBA" id="ARBA00022553"/>
    </source>
</evidence>
<dbReference type="HOGENOM" id="CLU_026457_4_0_1"/>
<evidence type="ECO:0000256" key="5">
    <source>
        <dbReference type="ARBA" id="ARBA00022990"/>
    </source>
</evidence>